<sequence length="867" mass="94457">MKRFFKGGSPVSSVKPTVEALGFGEWNANIDTLSPTDLQALYNTAQFLWNPPQPSASSSVSSSNHTVPPSDLNVNEQGMSRSQRELSIAQRRRKRLSCSGRSNVHDLVGISWKEERDLRKAIYDSLREKNIPSPLKSRLMRAPKLPRSTLASSKKTSKSSDSAKNDKAREEAPISANPHPRKSRPLPGSLSHQFLLTTSYSRSLAISIASAARRTLNRSSQRQRLQPKNLVVNPSTRLPLKHFIKRPRSPIKRYPIAHVKPGSPVCSQPNGSNVGSLLDETYEVLVEGEDGDFVPQLVSASPKPARPAKAVEVEEEVSISLAPDAVPPSLWQDSSGRPVNTHDFVDFLCYYGTPCLTKKLAWFATPPSLRHFPSERKLSTPPSKSATAICHRSTAAVVASTPTPRLPTPKTPIFVARKTASVSVPSVAAMSPPLHRPPSKDRLPRPASPNLNEVSVSNGKKGLESPPSPICIDLSDLPGALCGGQIEEKRVFEFQKVLSFCVPAQFTHSLAPVSALCSTRTPLTGVTKNQTAPATAHLTSPLQNEDNESLSSDKIGFSDSESSMEIGTPERPSPVKRLPVAPFHPTPRPLHRIGEEDEEEDDENLTVQMSSQPSADFQTIEMNSHPSLFDEDSSVVQMSSQPSTAADECETAVQVIPNATKPQSITMAITAQVFPSLVDDSNKENLSQPLHIRARKSCEKESIQDNEAHLRNQRKPLMSRVAPASPQSSASSLEEDPICALVSKSTVSVEGEKELRALKRVELASASSDVLAVCENEVRLLLSLRDSGRVIALYSYELSSNHLVMVLELAEQDLKSHLKLRQENGPLSYPVITFFWTEMLACVKVIHDRQVGPGAGGGSGCYINVSG</sequence>
<dbReference type="AlphaFoldDB" id="A0A158QSE8"/>
<keyword evidence="5" id="KW-0067">ATP-binding</keyword>
<feature type="compositionally biased region" description="Polar residues" evidence="6">
    <location>
        <begin position="449"/>
        <end position="458"/>
    </location>
</feature>
<feature type="region of interest" description="Disordered" evidence="6">
    <location>
        <begin position="712"/>
        <end position="731"/>
    </location>
</feature>
<dbReference type="EMBL" id="UXSR01000068">
    <property type="protein sequence ID" value="VDD74719.1"/>
    <property type="molecule type" value="Genomic_DNA"/>
</dbReference>
<name>A0A158QSE8_MESCO</name>
<dbReference type="InterPro" id="IPR011009">
    <property type="entry name" value="Kinase-like_dom_sf"/>
</dbReference>
<dbReference type="PANTHER" id="PTHR22974:SF21">
    <property type="entry name" value="DUAL SPECIFICITY PROTEIN KINASE TTK"/>
    <property type="match status" value="1"/>
</dbReference>
<evidence type="ECO:0000256" key="1">
    <source>
        <dbReference type="ARBA" id="ARBA00022527"/>
    </source>
</evidence>
<proteinExistence type="predicted"/>
<dbReference type="GO" id="GO:0033316">
    <property type="term" value="P:meiotic spindle assembly checkpoint signaling"/>
    <property type="evidence" value="ECO:0007669"/>
    <property type="project" value="TreeGrafter"/>
</dbReference>
<dbReference type="GO" id="GO:0034501">
    <property type="term" value="P:protein localization to kinetochore"/>
    <property type="evidence" value="ECO:0007669"/>
    <property type="project" value="TreeGrafter"/>
</dbReference>
<evidence type="ECO:0000256" key="5">
    <source>
        <dbReference type="ARBA" id="ARBA00022840"/>
    </source>
</evidence>
<accession>A0A158QSE8</accession>
<evidence type="ECO:0008006" key="9">
    <source>
        <dbReference type="Google" id="ProtNLM"/>
    </source>
</evidence>
<dbReference type="GO" id="GO:0004674">
    <property type="term" value="F:protein serine/threonine kinase activity"/>
    <property type="evidence" value="ECO:0007669"/>
    <property type="project" value="UniProtKB-KW"/>
</dbReference>
<dbReference type="Gene3D" id="3.30.200.20">
    <property type="entry name" value="Phosphorylase Kinase, domain 1"/>
    <property type="match status" value="1"/>
</dbReference>
<dbReference type="GO" id="GO:0005634">
    <property type="term" value="C:nucleus"/>
    <property type="evidence" value="ECO:0007669"/>
    <property type="project" value="TreeGrafter"/>
</dbReference>
<dbReference type="GO" id="GO:0004712">
    <property type="term" value="F:protein serine/threonine/tyrosine kinase activity"/>
    <property type="evidence" value="ECO:0007669"/>
    <property type="project" value="TreeGrafter"/>
</dbReference>
<keyword evidence="2" id="KW-0808">Transferase</keyword>
<feature type="compositionally biased region" description="Low complexity" evidence="6">
    <location>
        <begin position="148"/>
        <end position="160"/>
    </location>
</feature>
<dbReference type="GO" id="GO:0005524">
    <property type="term" value="F:ATP binding"/>
    <property type="evidence" value="ECO:0007669"/>
    <property type="project" value="UniProtKB-KW"/>
</dbReference>
<keyword evidence="3" id="KW-0547">Nucleotide-binding</keyword>
<dbReference type="GO" id="GO:0000776">
    <property type="term" value="C:kinetochore"/>
    <property type="evidence" value="ECO:0007669"/>
    <property type="project" value="TreeGrafter"/>
</dbReference>
<feature type="region of interest" description="Disordered" evidence="6">
    <location>
        <begin position="427"/>
        <end position="467"/>
    </location>
</feature>
<keyword evidence="8" id="KW-1185">Reference proteome</keyword>
<dbReference type="SUPFAM" id="SSF56112">
    <property type="entry name" value="Protein kinase-like (PK-like)"/>
    <property type="match status" value="1"/>
</dbReference>
<feature type="region of interest" description="Disordered" evidence="6">
    <location>
        <begin position="527"/>
        <end position="606"/>
    </location>
</feature>
<feature type="compositionally biased region" description="Acidic residues" evidence="6">
    <location>
        <begin position="595"/>
        <end position="604"/>
    </location>
</feature>
<feature type="compositionally biased region" description="Polar residues" evidence="6">
    <location>
        <begin position="527"/>
        <end position="552"/>
    </location>
</feature>
<dbReference type="Proteomes" id="UP000267029">
    <property type="component" value="Unassembled WGS sequence"/>
</dbReference>
<evidence type="ECO:0000256" key="6">
    <source>
        <dbReference type="SAM" id="MobiDB-lite"/>
    </source>
</evidence>
<keyword evidence="1" id="KW-0723">Serine/threonine-protein kinase</keyword>
<gene>
    <name evidence="7" type="ORF">MCOS_LOCUS722</name>
</gene>
<feature type="compositionally biased region" description="Basic and acidic residues" evidence="6">
    <location>
        <begin position="161"/>
        <end position="172"/>
    </location>
</feature>
<feature type="compositionally biased region" description="Polar residues" evidence="6">
    <location>
        <begin position="72"/>
        <end position="81"/>
    </location>
</feature>
<evidence type="ECO:0000313" key="7">
    <source>
        <dbReference type="EMBL" id="VDD74719.1"/>
    </source>
</evidence>
<feature type="compositionally biased region" description="Low complexity" evidence="6">
    <location>
        <begin position="55"/>
        <end position="70"/>
    </location>
</feature>
<dbReference type="PANTHER" id="PTHR22974">
    <property type="entry name" value="MIXED LINEAGE PROTEIN KINASE"/>
    <property type="match status" value="1"/>
</dbReference>
<evidence type="ECO:0000256" key="4">
    <source>
        <dbReference type="ARBA" id="ARBA00022777"/>
    </source>
</evidence>
<dbReference type="GO" id="GO:0007094">
    <property type="term" value="P:mitotic spindle assembly checkpoint signaling"/>
    <property type="evidence" value="ECO:0007669"/>
    <property type="project" value="TreeGrafter"/>
</dbReference>
<feature type="compositionally biased region" description="Low complexity" evidence="6">
    <location>
        <begin position="722"/>
        <end position="731"/>
    </location>
</feature>
<evidence type="ECO:0000256" key="2">
    <source>
        <dbReference type="ARBA" id="ARBA00022679"/>
    </source>
</evidence>
<feature type="region of interest" description="Disordered" evidence="6">
    <location>
        <begin position="52"/>
        <end position="88"/>
    </location>
</feature>
<feature type="region of interest" description="Disordered" evidence="6">
    <location>
        <begin position="134"/>
        <end position="189"/>
    </location>
</feature>
<protein>
    <recommendedName>
        <fullName evidence="9">Protein kinase domain-containing protein</fullName>
    </recommendedName>
</protein>
<dbReference type="STRING" id="53468.A0A158QSE8"/>
<keyword evidence="4" id="KW-0418">Kinase</keyword>
<dbReference type="OrthoDB" id="20524at2759"/>
<evidence type="ECO:0000256" key="3">
    <source>
        <dbReference type="ARBA" id="ARBA00022741"/>
    </source>
</evidence>
<reference evidence="7 8" key="1">
    <citation type="submission" date="2018-10" db="EMBL/GenBank/DDBJ databases">
        <authorList>
            <consortium name="Pathogen Informatics"/>
        </authorList>
    </citation>
    <scope>NUCLEOTIDE SEQUENCE [LARGE SCALE GENOMIC DNA]</scope>
</reference>
<dbReference type="GO" id="GO:0007059">
    <property type="term" value="P:chromosome segregation"/>
    <property type="evidence" value="ECO:0007669"/>
    <property type="project" value="TreeGrafter"/>
</dbReference>
<evidence type="ECO:0000313" key="8">
    <source>
        <dbReference type="Proteomes" id="UP000267029"/>
    </source>
</evidence>
<organism evidence="7 8">
    <name type="scientific">Mesocestoides corti</name>
    <name type="common">Flatworm</name>
    <dbReference type="NCBI Taxonomy" id="53468"/>
    <lineage>
        <taxon>Eukaryota</taxon>
        <taxon>Metazoa</taxon>
        <taxon>Spiralia</taxon>
        <taxon>Lophotrochozoa</taxon>
        <taxon>Platyhelminthes</taxon>
        <taxon>Cestoda</taxon>
        <taxon>Eucestoda</taxon>
        <taxon>Cyclophyllidea</taxon>
        <taxon>Mesocestoididae</taxon>
        <taxon>Mesocestoides</taxon>
    </lineage>
</organism>